<evidence type="ECO:0000313" key="1">
    <source>
        <dbReference type="EMBL" id="CAE0102819.1"/>
    </source>
</evidence>
<protein>
    <submittedName>
        <fullName evidence="1">Uncharacterized protein</fullName>
    </submittedName>
</protein>
<reference evidence="1" key="1">
    <citation type="submission" date="2021-01" db="EMBL/GenBank/DDBJ databases">
        <authorList>
            <person name="Corre E."/>
            <person name="Pelletier E."/>
            <person name="Niang G."/>
            <person name="Scheremetjew M."/>
            <person name="Finn R."/>
            <person name="Kale V."/>
            <person name="Holt S."/>
            <person name="Cochrane G."/>
            <person name="Meng A."/>
            <person name="Brown T."/>
            <person name="Cohen L."/>
        </authorList>
    </citation>
    <scope>NUCLEOTIDE SEQUENCE</scope>
    <source>
        <strain evidence="1">CCMP281</strain>
    </source>
</reference>
<dbReference type="EMBL" id="HBHX01006345">
    <property type="protein sequence ID" value="CAE0102819.1"/>
    <property type="molecule type" value="Transcribed_RNA"/>
</dbReference>
<gene>
    <name evidence="1" type="ORF">HERI1096_LOCUS3477</name>
</gene>
<dbReference type="AlphaFoldDB" id="A0A7S3AFC4"/>
<organism evidence="1">
    <name type="scientific">Haptolina ericina</name>
    <dbReference type="NCBI Taxonomy" id="156174"/>
    <lineage>
        <taxon>Eukaryota</taxon>
        <taxon>Haptista</taxon>
        <taxon>Haptophyta</taxon>
        <taxon>Prymnesiophyceae</taxon>
        <taxon>Prymnesiales</taxon>
        <taxon>Prymnesiaceae</taxon>
        <taxon>Haptolina</taxon>
    </lineage>
</organism>
<sequence length="194" mass="21596">MMQYLLTSVSLAQLPDLTSMGSNAETHRRAHALNVCSLCEAVTHAAALDLTKLNQCRLKGDHRLDASEAIEQLCSEKNIRWKRDYGLYGGEGVGLIAGPGISIRSEHPKTIAQVDLWQRLSSACSEHLLGGDVDEEDLATLVADEGDAISAERKLRKRLCDKKRQPCGRYHAEWGDRIRRKAEAQARFPTKMEL</sequence>
<name>A0A7S3AFC4_9EUKA</name>
<accession>A0A7S3AFC4</accession>
<proteinExistence type="predicted"/>